<dbReference type="Proteomes" id="UP000541444">
    <property type="component" value="Unassembled WGS sequence"/>
</dbReference>
<feature type="compositionally biased region" description="Low complexity" evidence="2">
    <location>
        <begin position="145"/>
        <end position="162"/>
    </location>
</feature>
<feature type="region of interest" description="Disordered" evidence="2">
    <location>
        <begin position="127"/>
        <end position="197"/>
    </location>
</feature>
<feature type="signal peptide" evidence="3">
    <location>
        <begin position="1"/>
        <end position="18"/>
    </location>
</feature>
<evidence type="ECO:0000256" key="2">
    <source>
        <dbReference type="SAM" id="MobiDB-lite"/>
    </source>
</evidence>
<sequence>MALTHLLLVFSLFPLSLTTCISTNWYEPSPNIQKPIVEKPKLHVYSPKYGVESPVESKPSLEKPKVESYPKPYVPYTPKSTFEKPIETPKVEGKVEVGYNGYKSKPNSYSPKSEILKPEVGPIPKVHVPKPYSYSPKPEIKKPEVGPIPKVKVPKPYSYSPKPEIKKPEVGPLPKVEVPKPYSYSPKSDIKKPEVGPIPKFEVPKPYSYSPKPKIKKPEVGPKPKLEEPKTYSYSPKPEIEKPQVGEPKPSSYAPKPSSYSPIPSVGNPKVEEEKLYKTIGVQGIVYCKSGAKIVPLQGAVARVTCLTVDEEGYESAPFSVLSEKADEKGYFFATLCLSDLKKKSVITSCKVFLNSSSLETCNVPTDVNQGITGALPGSYHLLTHKSMKLFTVGPFVFTSETKYVGSGY</sequence>
<dbReference type="AlphaFoldDB" id="A0A7J7LF99"/>
<reference evidence="4 5" key="1">
    <citation type="journal article" date="2020" name="IScience">
        <title>Genome Sequencing of the Endangered Kingdonia uniflora (Circaeasteraceae, Ranunculales) Reveals Potential Mechanisms of Evolutionary Specialization.</title>
        <authorList>
            <person name="Sun Y."/>
            <person name="Deng T."/>
            <person name="Zhang A."/>
            <person name="Moore M.J."/>
            <person name="Landis J.B."/>
            <person name="Lin N."/>
            <person name="Zhang H."/>
            <person name="Zhang X."/>
            <person name="Huang J."/>
            <person name="Zhang X."/>
            <person name="Sun H."/>
            <person name="Wang H."/>
        </authorList>
    </citation>
    <scope>NUCLEOTIDE SEQUENCE [LARGE SCALE GENOMIC DNA]</scope>
    <source>
        <strain evidence="4">TB1705</strain>
        <tissue evidence="4">Leaf</tissue>
    </source>
</reference>
<feature type="region of interest" description="Disordered" evidence="2">
    <location>
        <begin position="209"/>
        <end position="265"/>
    </location>
</feature>
<proteinExistence type="predicted"/>
<keyword evidence="5" id="KW-1185">Reference proteome</keyword>
<evidence type="ECO:0000313" key="5">
    <source>
        <dbReference type="Proteomes" id="UP000541444"/>
    </source>
</evidence>
<evidence type="ECO:0000256" key="3">
    <source>
        <dbReference type="SAM" id="SignalP"/>
    </source>
</evidence>
<feature type="chain" id="PRO_5029767476" evidence="3">
    <location>
        <begin position="19"/>
        <end position="409"/>
    </location>
</feature>
<comment type="caution">
    <text evidence="4">The sequence shown here is derived from an EMBL/GenBank/DDBJ whole genome shotgun (WGS) entry which is preliminary data.</text>
</comment>
<feature type="compositionally biased region" description="Low complexity" evidence="2">
    <location>
        <begin position="248"/>
        <end position="265"/>
    </location>
</feature>
<dbReference type="PANTHER" id="PTHR33470:SF40">
    <property type="entry name" value="PROTEIN SEED AND ROOT HAIR PROTECTIVE PROTEIN"/>
    <property type="match status" value="1"/>
</dbReference>
<dbReference type="OrthoDB" id="1847243at2759"/>
<protein>
    <submittedName>
        <fullName evidence="4">Uncharacterized protein</fullName>
    </submittedName>
</protein>
<accession>A0A7J7LF99</accession>
<dbReference type="PANTHER" id="PTHR33470">
    <property type="entry name" value="OS01G0164075 PROTEIN"/>
    <property type="match status" value="1"/>
</dbReference>
<gene>
    <name evidence="4" type="ORF">GIB67_024322</name>
</gene>
<name>A0A7J7LF99_9MAGN</name>
<organism evidence="4 5">
    <name type="scientific">Kingdonia uniflora</name>
    <dbReference type="NCBI Taxonomy" id="39325"/>
    <lineage>
        <taxon>Eukaryota</taxon>
        <taxon>Viridiplantae</taxon>
        <taxon>Streptophyta</taxon>
        <taxon>Embryophyta</taxon>
        <taxon>Tracheophyta</taxon>
        <taxon>Spermatophyta</taxon>
        <taxon>Magnoliopsida</taxon>
        <taxon>Ranunculales</taxon>
        <taxon>Circaeasteraceae</taxon>
        <taxon>Kingdonia</taxon>
    </lineage>
</organism>
<evidence type="ECO:0000313" key="4">
    <source>
        <dbReference type="EMBL" id="KAF6141238.1"/>
    </source>
</evidence>
<dbReference type="GO" id="GO:0071944">
    <property type="term" value="C:cell periphery"/>
    <property type="evidence" value="ECO:0007669"/>
    <property type="project" value="TreeGrafter"/>
</dbReference>
<keyword evidence="1 3" id="KW-0732">Signal</keyword>
<dbReference type="EMBL" id="JACGCM010002329">
    <property type="protein sequence ID" value="KAF6141238.1"/>
    <property type="molecule type" value="Genomic_DNA"/>
</dbReference>
<dbReference type="Pfam" id="PF01190">
    <property type="entry name" value="Pollen_Ole_e_1"/>
    <property type="match status" value="1"/>
</dbReference>
<evidence type="ECO:0000256" key="1">
    <source>
        <dbReference type="ARBA" id="ARBA00022729"/>
    </source>
</evidence>
<feature type="compositionally biased region" description="Basic and acidic residues" evidence="2">
    <location>
        <begin position="216"/>
        <end position="230"/>
    </location>
</feature>